<evidence type="ECO:0000256" key="1">
    <source>
        <dbReference type="SAM" id="MobiDB-lite"/>
    </source>
</evidence>
<comment type="caution">
    <text evidence="2">The sequence shown here is derived from an EMBL/GenBank/DDBJ whole genome shotgun (WGS) entry which is preliminary data.</text>
</comment>
<evidence type="ECO:0000313" key="3">
    <source>
        <dbReference type="Proteomes" id="UP001359559"/>
    </source>
</evidence>
<sequence>MAKAARHYLDYIEFFKAENHKLAMENWMLDDSYHSLDPTAPVNKVRGENRQSPSPSQWMNDVERQSNEVEPIRGCLPAPFLPTQKTLPERLPSLIPCPPHPTVSPQMKMEAPKTESGGGQGATEGIDWLVAQVKVDVEIRKSMGEIFEKYIDYWLPPSSELQ</sequence>
<accession>A0AAN9PCG0</accession>
<dbReference type="EMBL" id="JAYKXN010000004">
    <property type="protein sequence ID" value="KAK7293718.1"/>
    <property type="molecule type" value="Genomic_DNA"/>
</dbReference>
<feature type="region of interest" description="Disordered" evidence="1">
    <location>
        <begin position="40"/>
        <end position="66"/>
    </location>
</feature>
<keyword evidence="3" id="KW-1185">Reference proteome</keyword>
<organism evidence="2 3">
    <name type="scientific">Clitoria ternatea</name>
    <name type="common">Butterfly pea</name>
    <dbReference type="NCBI Taxonomy" id="43366"/>
    <lineage>
        <taxon>Eukaryota</taxon>
        <taxon>Viridiplantae</taxon>
        <taxon>Streptophyta</taxon>
        <taxon>Embryophyta</taxon>
        <taxon>Tracheophyta</taxon>
        <taxon>Spermatophyta</taxon>
        <taxon>Magnoliopsida</taxon>
        <taxon>eudicotyledons</taxon>
        <taxon>Gunneridae</taxon>
        <taxon>Pentapetalae</taxon>
        <taxon>rosids</taxon>
        <taxon>fabids</taxon>
        <taxon>Fabales</taxon>
        <taxon>Fabaceae</taxon>
        <taxon>Papilionoideae</taxon>
        <taxon>50 kb inversion clade</taxon>
        <taxon>NPAAA clade</taxon>
        <taxon>indigoferoid/millettioid clade</taxon>
        <taxon>Phaseoleae</taxon>
        <taxon>Clitoria</taxon>
    </lineage>
</organism>
<evidence type="ECO:0000313" key="2">
    <source>
        <dbReference type="EMBL" id="KAK7293718.1"/>
    </source>
</evidence>
<protein>
    <submittedName>
        <fullName evidence="2">Uncharacterized protein</fullName>
    </submittedName>
</protein>
<name>A0AAN9PCG0_CLITE</name>
<feature type="compositionally biased region" description="Polar residues" evidence="1">
    <location>
        <begin position="50"/>
        <end position="59"/>
    </location>
</feature>
<reference evidence="2 3" key="1">
    <citation type="submission" date="2024-01" db="EMBL/GenBank/DDBJ databases">
        <title>The genomes of 5 underutilized Papilionoideae crops provide insights into root nodulation and disease resistance.</title>
        <authorList>
            <person name="Yuan L."/>
        </authorList>
    </citation>
    <scope>NUCLEOTIDE SEQUENCE [LARGE SCALE GENOMIC DNA]</scope>
    <source>
        <strain evidence="2">LY-2023</strain>
        <tissue evidence="2">Leaf</tissue>
    </source>
</reference>
<gene>
    <name evidence="2" type="ORF">RJT34_16591</name>
</gene>
<proteinExistence type="predicted"/>
<dbReference type="Proteomes" id="UP001359559">
    <property type="component" value="Unassembled WGS sequence"/>
</dbReference>
<dbReference type="AlphaFoldDB" id="A0AAN9PCG0"/>
<feature type="region of interest" description="Disordered" evidence="1">
    <location>
        <begin position="89"/>
        <end position="123"/>
    </location>
</feature>